<proteinExistence type="predicted"/>
<evidence type="ECO:0000313" key="3">
    <source>
        <dbReference type="Proteomes" id="UP001347796"/>
    </source>
</evidence>
<keyword evidence="1" id="KW-0732">Signal</keyword>
<evidence type="ECO:0008006" key="4">
    <source>
        <dbReference type="Google" id="ProtNLM"/>
    </source>
</evidence>
<organism evidence="2 3">
    <name type="scientific">Patella caerulea</name>
    <name type="common">Rayed Mediterranean limpet</name>
    <dbReference type="NCBI Taxonomy" id="87958"/>
    <lineage>
        <taxon>Eukaryota</taxon>
        <taxon>Metazoa</taxon>
        <taxon>Spiralia</taxon>
        <taxon>Lophotrochozoa</taxon>
        <taxon>Mollusca</taxon>
        <taxon>Gastropoda</taxon>
        <taxon>Patellogastropoda</taxon>
        <taxon>Patelloidea</taxon>
        <taxon>Patellidae</taxon>
        <taxon>Patella</taxon>
    </lineage>
</organism>
<gene>
    <name evidence="2" type="ORF">SNE40_006639</name>
</gene>
<comment type="caution">
    <text evidence="2">The sequence shown here is derived from an EMBL/GenBank/DDBJ whole genome shotgun (WGS) entry which is preliminary data.</text>
</comment>
<dbReference type="AlphaFoldDB" id="A0AAN8PWA4"/>
<reference evidence="2 3" key="1">
    <citation type="submission" date="2024-01" db="EMBL/GenBank/DDBJ databases">
        <title>The genome of the rayed Mediterranean limpet Patella caerulea (Linnaeus, 1758).</title>
        <authorList>
            <person name="Anh-Thu Weber A."/>
            <person name="Halstead-Nussloch G."/>
        </authorList>
    </citation>
    <scope>NUCLEOTIDE SEQUENCE [LARGE SCALE GENOMIC DNA]</scope>
    <source>
        <strain evidence="2">AATW-2023a</strain>
        <tissue evidence="2">Whole specimen</tissue>
    </source>
</reference>
<accession>A0AAN8PWA4</accession>
<dbReference type="EMBL" id="JAZGQO010000006">
    <property type="protein sequence ID" value="KAK6184109.1"/>
    <property type="molecule type" value="Genomic_DNA"/>
</dbReference>
<evidence type="ECO:0000313" key="2">
    <source>
        <dbReference type="EMBL" id="KAK6184109.1"/>
    </source>
</evidence>
<sequence>MEHTINLATMLVLLMTAVTMLCKPTYGSDELNSLSMRLGRMLWPVKTAQTDKTGSTSKPFFTVPPPLLARLKNKDRYLCLFLCPRMYNRIVLPRTFYKKVAEAVKT</sequence>
<evidence type="ECO:0000256" key="1">
    <source>
        <dbReference type="SAM" id="SignalP"/>
    </source>
</evidence>
<protein>
    <recommendedName>
        <fullName evidence="4">Secreted protein</fullName>
    </recommendedName>
</protein>
<name>A0AAN8PWA4_PATCE</name>
<keyword evidence="3" id="KW-1185">Reference proteome</keyword>
<feature type="signal peptide" evidence="1">
    <location>
        <begin position="1"/>
        <end position="27"/>
    </location>
</feature>
<dbReference type="Proteomes" id="UP001347796">
    <property type="component" value="Unassembled WGS sequence"/>
</dbReference>
<feature type="chain" id="PRO_5042964938" description="Secreted protein" evidence="1">
    <location>
        <begin position="28"/>
        <end position="106"/>
    </location>
</feature>